<dbReference type="SMART" id="SM00382">
    <property type="entry name" value="AAA"/>
    <property type="match status" value="1"/>
</dbReference>
<evidence type="ECO:0000313" key="3">
    <source>
        <dbReference type="Proteomes" id="UP001519363"/>
    </source>
</evidence>
<feature type="domain" description="AAA+ ATPase" evidence="1">
    <location>
        <begin position="81"/>
        <end position="211"/>
    </location>
</feature>
<protein>
    <recommendedName>
        <fullName evidence="1">AAA+ ATPase domain-containing protein</fullName>
    </recommendedName>
</protein>
<organism evidence="2 3">
    <name type="scientific">Crossiella equi</name>
    <dbReference type="NCBI Taxonomy" id="130796"/>
    <lineage>
        <taxon>Bacteria</taxon>
        <taxon>Bacillati</taxon>
        <taxon>Actinomycetota</taxon>
        <taxon>Actinomycetes</taxon>
        <taxon>Pseudonocardiales</taxon>
        <taxon>Pseudonocardiaceae</taxon>
        <taxon>Crossiella</taxon>
    </lineage>
</organism>
<dbReference type="Pfam" id="PF13401">
    <property type="entry name" value="AAA_22"/>
    <property type="match status" value="1"/>
</dbReference>
<dbReference type="InterPro" id="IPR027417">
    <property type="entry name" value="P-loop_NTPase"/>
</dbReference>
<comment type="caution">
    <text evidence="2">The sequence shown here is derived from an EMBL/GenBank/DDBJ whole genome shotgun (WGS) entry which is preliminary data.</text>
</comment>
<reference evidence="2 3" key="1">
    <citation type="submission" date="2021-03" db="EMBL/GenBank/DDBJ databases">
        <title>Sequencing the genomes of 1000 actinobacteria strains.</title>
        <authorList>
            <person name="Klenk H.-P."/>
        </authorList>
    </citation>
    <scope>NUCLEOTIDE SEQUENCE [LARGE SCALE GENOMIC DNA]</scope>
    <source>
        <strain evidence="2 3">DSM 44580</strain>
    </source>
</reference>
<evidence type="ECO:0000313" key="2">
    <source>
        <dbReference type="EMBL" id="MBP2471852.1"/>
    </source>
</evidence>
<dbReference type="PANTHER" id="PTHR47691:SF3">
    <property type="entry name" value="HTH-TYPE TRANSCRIPTIONAL REGULATOR RV0890C-RELATED"/>
    <property type="match status" value="1"/>
</dbReference>
<dbReference type="Gene3D" id="3.40.50.300">
    <property type="entry name" value="P-loop containing nucleotide triphosphate hydrolases"/>
    <property type="match status" value="1"/>
</dbReference>
<dbReference type="SUPFAM" id="SSF52540">
    <property type="entry name" value="P-loop containing nucleoside triphosphate hydrolases"/>
    <property type="match status" value="1"/>
</dbReference>
<dbReference type="InterPro" id="IPR049945">
    <property type="entry name" value="AAA_22"/>
</dbReference>
<sequence length="439" mass="46008">MSARAIGDLERGKVARPHARSVVALGTALGGSALAELRAAALPPLPEMPAPRQLPAGEQIFVGRRAELRELLDLMCRRTVGPAVVLVTGAPGSGKTALAVRACQLLAQRYPDGQLYVDLRGGQSPEEATARVLRSLGVPAATLPSEAAGRTALLRSLLHPRRLVLLLDGVTEERQVRALLPGNSGSAVIVSSCEALPGLGVTGRLVLGPLDPGAGQALFRLALGAEAVARQEQAVAELVRLCDGHPLALRILVNQLLSRPHWSPADLADRLRDPAGRLDHLVAGDLSVRASLARAHRRLSPVAVDLLDALAGTAEALAEEDLRCLLGWSPSVTRAAVDELADANLLLAAGPRRWVLPALVRLFVRETAGSCHEVPGAEHPRDQFGLVADPQLVPDPLDVGVHRRLGQAEPAGDLAVGQPGADQPHGLHLTAGQHVRLGG</sequence>
<dbReference type="PANTHER" id="PTHR47691">
    <property type="entry name" value="REGULATOR-RELATED"/>
    <property type="match status" value="1"/>
</dbReference>
<keyword evidence="3" id="KW-1185">Reference proteome</keyword>
<dbReference type="Proteomes" id="UP001519363">
    <property type="component" value="Unassembled WGS sequence"/>
</dbReference>
<dbReference type="InterPro" id="IPR003593">
    <property type="entry name" value="AAA+_ATPase"/>
</dbReference>
<dbReference type="EMBL" id="JAGIOO010000001">
    <property type="protein sequence ID" value="MBP2471852.1"/>
    <property type="molecule type" value="Genomic_DNA"/>
</dbReference>
<gene>
    <name evidence="2" type="ORF">JOF53_000724</name>
</gene>
<evidence type="ECO:0000259" key="1">
    <source>
        <dbReference type="SMART" id="SM00382"/>
    </source>
</evidence>
<accession>A0ABS5A6H3</accession>
<dbReference type="PRINTS" id="PR00364">
    <property type="entry name" value="DISEASERSIST"/>
</dbReference>
<name>A0ABS5A6H3_9PSEU</name>
<proteinExistence type="predicted"/>